<name>B4D2S5_9BACT</name>
<dbReference type="InterPro" id="IPR051044">
    <property type="entry name" value="MAG_DAG_Lipase"/>
</dbReference>
<proteinExistence type="predicted"/>
<comment type="caution">
    <text evidence="2">The sequence shown here is derived from an EMBL/GenBank/DDBJ whole genome shotgun (WGS) entry which is preliminary data.</text>
</comment>
<protein>
    <submittedName>
        <fullName evidence="2">Alpha/beta hydrolase fold protein</fullName>
    </submittedName>
</protein>
<dbReference type="EMBL" id="ABVL01000009">
    <property type="protein sequence ID" value="EDY19036.1"/>
    <property type="molecule type" value="Genomic_DNA"/>
</dbReference>
<dbReference type="PANTHER" id="PTHR11614">
    <property type="entry name" value="PHOSPHOLIPASE-RELATED"/>
    <property type="match status" value="1"/>
</dbReference>
<organism evidence="2 3">
    <name type="scientific">Chthoniobacter flavus Ellin428</name>
    <dbReference type="NCBI Taxonomy" id="497964"/>
    <lineage>
        <taxon>Bacteria</taxon>
        <taxon>Pseudomonadati</taxon>
        <taxon>Verrucomicrobiota</taxon>
        <taxon>Spartobacteria</taxon>
        <taxon>Chthoniobacterales</taxon>
        <taxon>Chthoniobacteraceae</taxon>
        <taxon>Chthoniobacter</taxon>
    </lineage>
</organism>
<dbReference type="InParanoid" id="B4D2S5"/>
<dbReference type="ESTHER" id="9bact-b4d2s5">
    <property type="family name" value="Monoglyceridelipase_lysophospholip"/>
</dbReference>
<dbReference type="STRING" id="497964.CfE428DRAFT_3213"/>
<keyword evidence="3" id="KW-1185">Reference proteome</keyword>
<dbReference type="eggNOG" id="COG2267">
    <property type="taxonomic scope" value="Bacteria"/>
</dbReference>
<evidence type="ECO:0000313" key="2">
    <source>
        <dbReference type="EMBL" id="EDY19036.1"/>
    </source>
</evidence>
<dbReference type="InterPro" id="IPR029058">
    <property type="entry name" value="AB_hydrolase_fold"/>
</dbReference>
<dbReference type="FunCoup" id="B4D2S5">
    <property type="interactions" value="15"/>
</dbReference>
<dbReference type="Pfam" id="PF12146">
    <property type="entry name" value="Hydrolase_4"/>
    <property type="match status" value="1"/>
</dbReference>
<dbReference type="Gene3D" id="3.40.50.1820">
    <property type="entry name" value="alpha/beta hydrolase"/>
    <property type="match status" value="1"/>
</dbReference>
<sequence>MRSVMTTENLSLHENSNRTGEIEWPSAQEEFLSVDGNASLFVRYARPAEEARACVVLVHGLGEYSGRYGHVARALVERGFSVVGWDLRGHGRSTGTRGDMTNGEALVEDLAAVCARFRPKTTPLFLFAHSLGGQVALRFLEKNATVCRGAVIASPWLRLAFNPPWWKLLLARLAMHVWPSFIQARDISPERLSRDAAHLAAFPDLNLLHQSISARMYFWALAGGERIFAGAAAVRTPLLLLHGDHDPVTCHRATGEFFERVGSADKTLRIFPGARHETHNELDRGQLLQEVGDWIAARVAPLEKT</sequence>
<dbReference type="GO" id="GO:0016787">
    <property type="term" value="F:hydrolase activity"/>
    <property type="evidence" value="ECO:0007669"/>
    <property type="project" value="UniProtKB-KW"/>
</dbReference>
<reference evidence="2 3" key="1">
    <citation type="journal article" date="2011" name="J. Bacteriol.">
        <title>Genome sequence of Chthoniobacter flavus Ellin428, an aerobic heterotrophic soil bacterium.</title>
        <authorList>
            <person name="Kant R."/>
            <person name="van Passel M.W."/>
            <person name="Palva A."/>
            <person name="Lucas S."/>
            <person name="Lapidus A."/>
            <person name="Glavina Del Rio T."/>
            <person name="Dalin E."/>
            <person name="Tice H."/>
            <person name="Bruce D."/>
            <person name="Goodwin L."/>
            <person name="Pitluck S."/>
            <person name="Larimer F.W."/>
            <person name="Land M.L."/>
            <person name="Hauser L."/>
            <person name="Sangwan P."/>
            <person name="de Vos W.M."/>
            <person name="Janssen P.H."/>
            <person name="Smidt H."/>
        </authorList>
    </citation>
    <scope>NUCLEOTIDE SEQUENCE [LARGE SCALE GENOMIC DNA]</scope>
    <source>
        <strain evidence="2 3">Ellin428</strain>
    </source>
</reference>
<dbReference type="InterPro" id="IPR022742">
    <property type="entry name" value="Hydrolase_4"/>
</dbReference>
<keyword evidence="2" id="KW-0378">Hydrolase</keyword>
<dbReference type="SUPFAM" id="SSF53474">
    <property type="entry name" value="alpha/beta-Hydrolases"/>
    <property type="match status" value="1"/>
</dbReference>
<dbReference type="AlphaFoldDB" id="B4D2S5"/>
<dbReference type="Proteomes" id="UP000005824">
    <property type="component" value="Unassembled WGS sequence"/>
</dbReference>
<feature type="domain" description="Serine aminopeptidase S33" evidence="1">
    <location>
        <begin position="50"/>
        <end position="283"/>
    </location>
</feature>
<evidence type="ECO:0000259" key="1">
    <source>
        <dbReference type="Pfam" id="PF12146"/>
    </source>
</evidence>
<accession>B4D2S5</accession>
<evidence type="ECO:0000313" key="3">
    <source>
        <dbReference type="Proteomes" id="UP000005824"/>
    </source>
</evidence>
<gene>
    <name evidence="2" type="ORF">CfE428DRAFT_3213</name>
</gene>